<reference evidence="3" key="1">
    <citation type="submission" date="2021-02" db="EMBL/GenBank/DDBJ databases">
        <authorList>
            <person name="Nowell W R."/>
        </authorList>
    </citation>
    <scope>NUCLEOTIDE SEQUENCE</scope>
</reference>
<protein>
    <recommendedName>
        <fullName evidence="2">Ig-like domain-containing protein</fullName>
    </recommendedName>
</protein>
<dbReference type="InterPro" id="IPR013783">
    <property type="entry name" value="Ig-like_fold"/>
</dbReference>
<dbReference type="Proteomes" id="UP000681720">
    <property type="component" value="Unassembled WGS sequence"/>
</dbReference>
<sequence>MRFDDKFHQINCRVDGAKPAAQIKWINETGHEFPGISRTLLKDNLFSTISTLTVNPSLLLDKKRFMCDVRHETLTDSLNQLRTFFEVQISLPPSDPVIFGYSSVSRLVNGSSLSLACQSYGG</sequence>
<dbReference type="Proteomes" id="UP000681967">
    <property type="component" value="Unassembled WGS sequence"/>
</dbReference>
<organism evidence="3 5">
    <name type="scientific">Rotaria magnacalcarata</name>
    <dbReference type="NCBI Taxonomy" id="392030"/>
    <lineage>
        <taxon>Eukaryota</taxon>
        <taxon>Metazoa</taxon>
        <taxon>Spiralia</taxon>
        <taxon>Gnathifera</taxon>
        <taxon>Rotifera</taxon>
        <taxon>Eurotatoria</taxon>
        <taxon>Bdelloidea</taxon>
        <taxon>Philodinida</taxon>
        <taxon>Philodinidae</taxon>
        <taxon>Rotaria</taxon>
    </lineage>
</organism>
<feature type="domain" description="Ig-like" evidence="2">
    <location>
        <begin position="1"/>
        <end position="79"/>
    </location>
</feature>
<evidence type="ECO:0000313" key="5">
    <source>
        <dbReference type="Proteomes" id="UP000681967"/>
    </source>
</evidence>
<keyword evidence="1" id="KW-1015">Disulfide bond</keyword>
<evidence type="ECO:0000313" key="4">
    <source>
        <dbReference type="EMBL" id="CAF5224165.1"/>
    </source>
</evidence>
<evidence type="ECO:0000313" key="3">
    <source>
        <dbReference type="EMBL" id="CAF5161113.1"/>
    </source>
</evidence>
<name>A0A8S3GB85_9BILA</name>
<proteinExistence type="predicted"/>
<dbReference type="EMBL" id="CAJOBH010266183">
    <property type="protein sequence ID" value="CAF5161113.1"/>
    <property type="molecule type" value="Genomic_DNA"/>
</dbReference>
<gene>
    <name evidence="3" type="ORF">BYL167_LOCUS74600</name>
    <name evidence="4" type="ORF">GIL414_LOCUS85963</name>
</gene>
<dbReference type="PROSITE" id="PS50835">
    <property type="entry name" value="IG_LIKE"/>
    <property type="match status" value="1"/>
</dbReference>
<dbReference type="InterPro" id="IPR013162">
    <property type="entry name" value="CD80_C2-set"/>
</dbReference>
<dbReference type="EMBL" id="CAJOBJ010372694">
    <property type="protein sequence ID" value="CAF5224165.1"/>
    <property type="molecule type" value="Genomic_DNA"/>
</dbReference>
<dbReference type="AlphaFoldDB" id="A0A8S3GB85"/>
<dbReference type="InterPro" id="IPR007110">
    <property type="entry name" value="Ig-like_dom"/>
</dbReference>
<accession>A0A8S3GB85</accession>
<dbReference type="InterPro" id="IPR036179">
    <property type="entry name" value="Ig-like_dom_sf"/>
</dbReference>
<dbReference type="Gene3D" id="2.60.40.10">
    <property type="entry name" value="Immunoglobulins"/>
    <property type="match status" value="1"/>
</dbReference>
<evidence type="ECO:0000256" key="1">
    <source>
        <dbReference type="ARBA" id="ARBA00023157"/>
    </source>
</evidence>
<dbReference type="Pfam" id="PF08205">
    <property type="entry name" value="C2-set_2"/>
    <property type="match status" value="1"/>
</dbReference>
<feature type="non-terminal residue" evidence="3">
    <location>
        <position position="1"/>
    </location>
</feature>
<comment type="caution">
    <text evidence="3">The sequence shown here is derived from an EMBL/GenBank/DDBJ whole genome shotgun (WGS) entry which is preliminary data.</text>
</comment>
<dbReference type="SUPFAM" id="SSF48726">
    <property type="entry name" value="Immunoglobulin"/>
    <property type="match status" value="1"/>
</dbReference>
<evidence type="ECO:0000259" key="2">
    <source>
        <dbReference type="PROSITE" id="PS50835"/>
    </source>
</evidence>